<comment type="caution">
    <text evidence="2">The sequence shown here is derived from an EMBL/GenBank/DDBJ whole genome shotgun (WGS) entry which is preliminary data.</text>
</comment>
<evidence type="ECO:0000313" key="2">
    <source>
        <dbReference type="EMBL" id="MBC8579979.1"/>
    </source>
</evidence>
<dbReference type="AlphaFoldDB" id="A0A926EGN5"/>
<keyword evidence="3" id="KW-1185">Reference proteome</keyword>
<name>A0A926EGN5_9FIRM</name>
<reference evidence="2" key="1">
    <citation type="submission" date="2020-08" db="EMBL/GenBank/DDBJ databases">
        <title>Genome public.</title>
        <authorList>
            <person name="Liu C."/>
            <person name="Sun Q."/>
        </authorList>
    </citation>
    <scope>NUCLEOTIDE SEQUENCE</scope>
    <source>
        <strain evidence="2">NSJ-12</strain>
    </source>
</reference>
<sequence length="46" mass="5200">MGEATKFDIPQQGSQKSRKRSGLEKDPGTKATDFKKHWNKNSANNH</sequence>
<evidence type="ECO:0000313" key="3">
    <source>
        <dbReference type="Proteomes" id="UP000655830"/>
    </source>
</evidence>
<gene>
    <name evidence="2" type="ORF">H8718_10625</name>
</gene>
<organism evidence="2 3">
    <name type="scientific">Zhenhengia yiwuensis</name>
    <dbReference type="NCBI Taxonomy" id="2763666"/>
    <lineage>
        <taxon>Bacteria</taxon>
        <taxon>Bacillati</taxon>
        <taxon>Bacillota</taxon>
        <taxon>Clostridia</taxon>
        <taxon>Lachnospirales</taxon>
        <taxon>Lachnospiraceae</taxon>
        <taxon>Zhenhengia</taxon>
    </lineage>
</organism>
<proteinExistence type="predicted"/>
<dbReference type="EMBL" id="JACRSY010000015">
    <property type="protein sequence ID" value="MBC8579979.1"/>
    <property type="molecule type" value="Genomic_DNA"/>
</dbReference>
<evidence type="ECO:0000256" key="1">
    <source>
        <dbReference type="SAM" id="MobiDB-lite"/>
    </source>
</evidence>
<feature type="compositionally biased region" description="Basic and acidic residues" evidence="1">
    <location>
        <begin position="21"/>
        <end position="36"/>
    </location>
</feature>
<dbReference type="RefSeq" id="WP_177668545.1">
    <property type="nucleotide sequence ID" value="NZ_JACRSY010000015.1"/>
</dbReference>
<protein>
    <submittedName>
        <fullName evidence="2">Uncharacterized protein</fullName>
    </submittedName>
</protein>
<accession>A0A926EGN5</accession>
<feature type="region of interest" description="Disordered" evidence="1">
    <location>
        <begin position="1"/>
        <end position="46"/>
    </location>
</feature>
<dbReference type="Proteomes" id="UP000655830">
    <property type="component" value="Unassembled WGS sequence"/>
</dbReference>